<protein>
    <submittedName>
        <fullName evidence="1">Phosphogluconate dehydratase</fullName>
    </submittedName>
</protein>
<dbReference type="InterPro" id="IPR037237">
    <property type="entry name" value="IlvD/EDD_N"/>
</dbReference>
<dbReference type="Proteomes" id="UP000373449">
    <property type="component" value="Unassembled WGS sequence"/>
</dbReference>
<dbReference type="SUPFAM" id="SSF143975">
    <property type="entry name" value="IlvD/EDD N-terminal domain-like"/>
    <property type="match status" value="1"/>
</dbReference>
<reference evidence="1 2" key="1">
    <citation type="submission" date="2019-03" db="EMBL/GenBank/DDBJ databases">
        <authorList>
            <consortium name="Pathogen Informatics"/>
        </authorList>
    </citation>
    <scope>NUCLEOTIDE SEQUENCE [LARGE SCALE GENOMIC DNA]</scope>
    <source>
        <strain evidence="1 2">NCTC12282</strain>
    </source>
</reference>
<name>A0A484ZCN8_9GAMM</name>
<evidence type="ECO:0000313" key="2">
    <source>
        <dbReference type="Proteomes" id="UP000373449"/>
    </source>
</evidence>
<proteinExistence type="predicted"/>
<organism evidence="1 2">
    <name type="scientific">Budvicia aquatica</name>
    <dbReference type="NCBI Taxonomy" id="82979"/>
    <lineage>
        <taxon>Bacteria</taxon>
        <taxon>Pseudomonadati</taxon>
        <taxon>Pseudomonadota</taxon>
        <taxon>Gammaproteobacteria</taxon>
        <taxon>Enterobacterales</taxon>
        <taxon>Budviciaceae</taxon>
        <taxon>Budvicia</taxon>
    </lineage>
</organism>
<evidence type="ECO:0000313" key="1">
    <source>
        <dbReference type="EMBL" id="VFS46257.1"/>
    </source>
</evidence>
<accession>A0A484ZCN8</accession>
<gene>
    <name evidence="1" type="ORF">NCTC12282_01152</name>
</gene>
<dbReference type="AlphaFoldDB" id="A0A484ZCN8"/>
<sequence>MNLTVEHITQKIIARSKESREAYLAKIDAAKSATVHRSQLSCGNLAHGVRSLFTG</sequence>
<dbReference type="EMBL" id="CAADJA010000002">
    <property type="protein sequence ID" value="VFS46257.1"/>
    <property type="molecule type" value="Genomic_DNA"/>
</dbReference>